<dbReference type="Proteomes" id="UP000295511">
    <property type="component" value="Unassembled WGS sequence"/>
</dbReference>
<feature type="domain" description="ABC transporter" evidence="6">
    <location>
        <begin position="15"/>
        <end position="248"/>
    </location>
</feature>
<keyword evidence="2" id="KW-0677">Repeat</keyword>
<name>A0A4V2ZSA9_9MICC</name>
<dbReference type="PROSITE" id="PS50893">
    <property type="entry name" value="ABC_TRANSPORTER_2"/>
    <property type="match status" value="2"/>
</dbReference>
<dbReference type="EMBL" id="SMRU01000023">
    <property type="protein sequence ID" value="TDF92494.1"/>
    <property type="molecule type" value="Genomic_DNA"/>
</dbReference>
<evidence type="ECO:0000256" key="4">
    <source>
        <dbReference type="ARBA" id="ARBA00022840"/>
    </source>
</evidence>
<evidence type="ECO:0000313" key="7">
    <source>
        <dbReference type="EMBL" id="TDF92494.1"/>
    </source>
</evidence>
<evidence type="ECO:0000256" key="2">
    <source>
        <dbReference type="ARBA" id="ARBA00022737"/>
    </source>
</evidence>
<dbReference type="PANTHER" id="PTHR43790">
    <property type="entry name" value="CARBOHYDRATE TRANSPORT ATP-BINDING PROTEIN MG119-RELATED"/>
    <property type="match status" value="1"/>
</dbReference>
<evidence type="ECO:0000259" key="6">
    <source>
        <dbReference type="PROSITE" id="PS50893"/>
    </source>
</evidence>
<dbReference type="GO" id="GO:0016887">
    <property type="term" value="F:ATP hydrolysis activity"/>
    <property type="evidence" value="ECO:0007669"/>
    <property type="project" value="InterPro"/>
</dbReference>
<dbReference type="OrthoDB" id="39350at2"/>
<reference evidence="7 8" key="1">
    <citation type="submission" date="2019-03" db="EMBL/GenBank/DDBJ databases">
        <title>Whole genome sequence of Arthrobacter sp JH1-1.</title>
        <authorList>
            <person name="Trinh H.N."/>
        </authorList>
    </citation>
    <scope>NUCLEOTIDE SEQUENCE [LARGE SCALE GENOMIC DNA]</scope>
    <source>
        <strain evidence="7 8">JH1-1</strain>
    </source>
</reference>
<dbReference type="SMART" id="SM00382">
    <property type="entry name" value="AAA"/>
    <property type="match status" value="1"/>
</dbReference>
<sequence>MDPALPAGAPALERVHFQDMTVDFGATRAVDNFSLAMLPGEIVGLLGHNGAGKSTVLNVATGAVAPTGGSFAVDGVEVPRGSSPRAFAELGVTVVHQEPALAKNLSVFDNLELGRSRKGGRDARRHTARAVLSKVGAGIDLDRPVSTLSLGQRQLVDLARGVMEGEIKVLLLDEPTAALGAQETAALHGLIREFAAAGTAVIYVSHRLPDILDVCTRIVVMSGGRQIIDRPAAGITARDLAQALAPGISKPELTDTSKDKTAIELPFGSSRIQARTGEVVGLFGMASGEQFSLLEDLYGVGRPMTGVLLDGEAYQPAKPLDALRRGIHYVPADRERDGLLPTVSAKMNVLLPWLSHMGAGWWVGGAGKGMYSGSRNELNVHGPTGEEPIAEFSGGNRQKHLLARWMFPKRPRLLLLAQPTQGVDFGAKVDIVRALRRLAAEGTTALVASAESDEIASMCDRSYVIYKDRLRELRGQKVSDENLLESLLSLAAGNEPDPTTVPFKDSDRKQLP</sequence>
<evidence type="ECO:0000313" key="8">
    <source>
        <dbReference type="Proteomes" id="UP000295511"/>
    </source>
</evidence>
<organism evidence="7 8">
    <name type="scientific">Arthrobacter terricola</name>
    <dbReference type="NCBI Taxonomy" id="2547396"/>
    <lineage>
        <taxon>Bacteria</taxon>
        <taxon>Bacillati</taxon>
        <taxon>Actinomycetota</taxon>
        <taxon>Actinomycetes</taxon>
        <taxon>Micrococcales</taxon>
        <taxon>Micrococcaceae</taxon>
        <taxon>Arthrobacter</taxon>
    </lineage>
</organism>
<evidence type="ECO:0000256" key="3">
    <source>
        <dbReference type="ARBA" id="ARBA00022741"/>
    </source>
</evidence>
<feature type="domain" description="ABC transporter" evidence="6">
    <location>
        <begin position="251"/>
        <end position="492"/>
    </location>
</feature>
<protein>
    <submittedName>
        <fullName evidence="7">Sugar ABC transporter ATP-binding protein</fullName>
    </submittedName>
</protein>
<dbReference type="SUPFAM" id="SSF52540">
    <property type="entry name" value="P-loop containing nucleoside triphosphate hydrolases"/>
    <property type="match status" value="2"/>
</dbReference>
<dbReference type="Pfam" id="PF00005">
    <property type="entry name" value="ABC_tran"/>
    <property type="match status" value="1"/>
</dbReference>
<gene>
    <name evidence="7" type="ORF">E1809_18090</name>
</gene>
<comment type="caution">
    <text evidence="7">The sequence shown here is derived from an EMBL/GenBank/DDBJ whole genome shotgun (WGS) entry which is preliminary data.</text>
</comment>
<keyword evidence="8" id="KW-1185">Reference proteome</keyword>
<dbReference type="InterPro" id="IPR027417">
    <property type="entry name" value="P-loop_NTPase"/>
</dbReference>
<proteinExistence type="predicted"/>
<accession>A0A4V2ZSA9</accession>
<dbReference type="InterPro" id="IPR050107">
    <property type="entry name" value="ABC_carbohydrate_import_ATPase"/>
</dbReference>
<dbReference type="PANTHER" id="PTHR43790:SF9">
    <property type="entry name" value="GALACTOFURANOSE TRANSPORTER ATP-BINDING PROTEIN YTFR"/>
    <property type="match status" value="1"/>
</dbReference>
<feature type="region of interest" description="Disordered" evidence="5">
    <location>
        <begin position="493"/>
        <end position="512"/>
    </location>
</feature>
<evidence type="ECO:0000256" key="1">
    <source>
        <dbReference type="ARBA" id="ARBA00022448"/>
    </source>
</evidence>
<dbReference type="PROSITE" id="PS00211">
    <property type="entry name" value="ABC_TRANSPORTER_1"/>
    <property type="match status" value="1"/>
</dbReference>
<dbReference type="Gene3D" id="3.40.50.300">
    <property type="entry name" value="P-loop containing nucleotide triphosphate hydrolases"/>
    <property type="match status" value="2"/>
</dbReference>
<dbReference type="AlphaFoldDB" id="A0A4V2ZSA9"/>
<dbReference type="InterPro" id="IPR003439">
    <property type="entry name" value="ABC_transporter-like_ATP-bd"/>
</dbReference>
<dbReference type="InterPro" id="IPR003593">
    <property type="entry name" value="AAA+_ATPase"/>
</dbReference>
<evidence type="ECO:0000256" key="5">
    <source>
        <dbReference type="SAM" id="MobiDB-lite"/>
    </source>
</evidence>
<dbReference type="InterPro" id="IPR017871">
    <property type="entry name" value="ABC_transporter-like_CS"/>
</dbReference>
<keyword evidence="3" id="KW-0547">Nucleotide-binding</keyword>
<dbReference type="GO" id="GO:0005524">
    <property type="term" value="F:ATP binding"/>
    <property type="evidence" value="ECO:0007669"/>
    <property type="project" value="UniProtKB-KW"/>
</dbReference>
<keyword evidence="4 7" id="KW-0067">ATP-binding</keyword>
<keyword evidence="1" id="KW-0813">Transport</keyword>